<dbReference type="Gramene" id="PHT90703">
    <property type="protein sequence ID" value="PHT90703"/>
    <property type="gene ID" value="T459_05816"/>
</dbReference>
<organism evidence="1 2">
    <name type="scientific">Capsicum annuum</name>
    <name type="common">Capsicum pepper</name>
    <dbReference type="NCBI Taxonomy" id="4072"/>
    <lineage>
        <taxon>Eukaryota</taxon>
        <taxon>Viridiplantae</taxon>
        <taxon>Streptophyta</taxon>
        <taxon>Embryophyta</taxon>
        <taxon>Tracheophyta</taxon>
        <taxon>Spermatophyta</taxon>
        <taxon>Magnoliopsida</taxon>
        <taxon>eudicotyledons</taxon>
        <taxon>Gunneridae</taxon>
        <taxon>Pentapetalae</taxon>
        <taxon>asterids</taxon>
        <taxon>lamiids</taxon>
        <taxon>Solanales</taxon>
        <taxon>Solanaceae</taxon>
        <taxon>Solanoideae</taxon>
        <taxon>Capsiceae</taxon>
        <taxon>Capsicum</taxon>
    </lineage>
</organism>
<evidence type="ECO:0000313" key="2">
    <source>
        <dbReference type="Proteomes" id="UP000222542"/>
    </source>
</evidence>
<dbReference type="STRING" id="4072.A0A2G3A953"/>
<reference evidence="1 2" key="2">
    <citation type="journal article" date="2017" name="Genome Biol.">
        <title>New reference genome sequences of hot pepper reveal the massive evolution of plant disease-resistance genes by retroduplication.</title>
        <authorList>
            <person name="Kim S."/>
            <person name="Park J."/>
            <person name="Yeom S.I."/>
            <person name="Kim Y.M."/>
            <person name="Seo E."/>
            <person name="Kim K.T."/>
            <person name="Kim M.S."/>
            <person name="Lee J.M."/>
            <person name="Cheong K."/>
            <person name="Shin H.S."/>
            <person name="Kim S.B."/>
            <person name="Han K."/>
            <person name="Lee J."/>
            <person name="Park M."/>
            <person name="Lee H.A."/>
            <person name="Lee H.Y."/>
            <person name="Lee Y."/>
            <person name="Oh S."/>
            <person name="Lee J.H."/>
            <person name="Choi E."/>
            <person name="Choi E."/>
            <person name="Lee S.E."/>
            <person name="Jeon J."/>
            <person name="Kim H."/>
            <person name="Choi G."/>
            <person name="Song H."/>
            <person name="Lee J."/>
            <person name="Lee S.C."/>
            <person name="Kwon J.K."/>
            <person name="Lee H.Y."/>
            <person name="Koo N."/>
            <person name="Hong Y."/>
            <person name="Kim R.W."/>
            <person name="Kang W.H."/>
            <person name="Huh J.H."/>
            <person name="Kang B.C."/>
            <person name="Yang T.J."/>
            <person name="Lee Y.H."/>
            <person name="Bennetzen J.L."/>
            <person name="Choi D."/>
        </authorList>
    </citation>
    <scope>NUCLEOTIDE SEQUENCE [LARGE SCALE GENOMIC DNA]</scope>
    <source>
        <strain evidence="2">cv. CM334</strain>
    </source>
</reference>
<dbReference type="EMBL" id="AYRZ02000002">
    <property type="protein sequence ID" value="PHT90703.1"/>
    <property type="molecule type" value="Genomic_DNA"/>
</dbReference>
<comment type="caution">
    <text evidence="1">The sequence shown here is derived from an EMBL/GenBank/DDBJ whole genome shotgun (WGS) entry which is preliminary data.</text>
</comment>
<keyword evidence="2" id="KW-1185">Reference proteome</keyword>
<name>A0A2G3A953_CAPAN</name>
<proteinExistence type="predicted"/>
<gene>
    <name evidence="1" type="ORF">T459_05816</name>
</gene>
<dbReference type="Proteomes" id="UP000222542">
    <property type="component" value="Unassembled WGS sequence"/>
</dbReference>
<evidence type="ECO:0000313" key="1">
    <source>
        <dbReference type="EMBL" id="PHT90703.1"/>
    </source>
</evidence>
<accession>A0A2G3A953</accession>
<reference evidence="1 2" key="1">
    <citation type="journal article" date="2014" name="Nat. Genet.">
        <title>Genome sequence of the hot pepper provides insights into the evolution of pungency in Capsicum species.</title>
        <authorList>
            <person name="Kim S."/>
            <person name="Park M."/>
            <person name="Yeom S.I."/>
            <person name="Kim Y.M."/>
            <person name="Lee J.M."/>
            <person name="Lee H.A."/>
            <person name="Seo E."/>
            <person name="Choi J."/>
            <person name="Cheong K."/>
            <person name="Kim K.T."/>
            <person name="Jung K."/>
            <person name="Lee G.W."/>
            <person name="Oh S.K."/>
            <person name="Bae C."/>
            <person name="Kim S.B."/>
            <person name="Lee H.Y."/>
            <person name="Kim S.Y."/>
            <person name="Kim M.S."/>
            <person name="Kang B.C."/>
            <person name="Jo Y.D."/>
            <person name="Yang H.B."/>
            <person name="Jeong H.J."/>
            <person name="Kang W.H."/>
            <person name="Kwon J.K."/>
            <person name="Shin C."/>
            <person name="Lim J.Y."/>
            <person name="Park J.H."/>
            <person name="Huh J.H."/>
            <person name="Kim J.S."/>
            <person name="Kim B.D."/>
            <person name="Cohen O."/>
            <person name="Paran I."/>
            <person name="Suh M.C."/>
            <person name="Lee S.B."/>
            <person name="Kim Y.K."/>
            <person name="Shin Y."/>
            <person name="Noh S.J."/>
            <person name="Park J."/>
            <person name="Seo Y.S."/>
            <person name="Kwon S.Y."/>
            <person name="Kim H.A."/>
            <person name="Park J.M."/>
            <person name="Kim H.J."/>
            <person name="Choi S.B."/>
            <person name="Bosland P.W."/>
            <person name="Reeves G."/>
            <person name="Jo S.H."/>
            <person name="Lee B.W."/>
            <person name="Cho H.T."/>
            <person name="Choi H.S."/>
            <person name="Lee M.S."/>
            <person name="Yu Y."/>
            <person name="Do Choi Y."/>
            <person name="Park B.S."/>
            <person name="van Deynze A."/>
            <person name="Ashrafi H."/>
            <person name="Hill T."/>
            <person name="Kim W.T."/>
            <person name="Pai H.S."/>
            <person name="Ahn H.K."/>
            <person name="Yeam I."/>
            <person name="Giovannoni J.J."/>
            <person name="Rose J.K."/>
            <person name="Sorensen I."/>
            <person name="Lee S.J."/>
            <person name="Kim R.W."/>
            <person name="Choi I.Y."/>
            <person name="Choi B.S."/>
            <person name="Lim J.S."/>
            <person name="Lee Y.H."/>
            <person name="Choi D."/>
        </authorList>
    </citation>
    <scope>NUCLEOTIDE SEQUENCE [LARGE SCALE GENOMIC DNA]</scope>
    <source>
        <strain evidence="2">cv. CM334</strain>
    </source>
</reference>
<sequence>MNTLIDDFHELTSERDQLFNAFSSLNFDYINLETCKNVIDTENCSLKEQSLQFHDKNESDFDSLFKEIDSKATLDVLQIQRSFELYATGDAHLFLTFPVCIINIDSPCGSPTVISSPSRSLFNKENNVELRSTEESSKGVDHGQARLRTSIFEWKGSDHGQARLRASIVVCEGADHDQAGVQNIIVECVEQYQLGVFITLTVPPSGKKGLRQVNYDLFLLLIVQNINSYDLFLLFIVHNIVIEIELLTQSIRFSDLIGFCKLRDLILMQGQIQNFGTIKVCGAVDGVAPPLTRGLSRKEFTERKQNNGGKKTNFLST</sequence>
<protein>
    <submittedName>
        <fullName evidence="1">Uncharacterized protein</fullName>
    </submittedName>
</protein>
<dbReference type="AlphaFoldDB" id="A0A2G3A953"/>